<protein>
    <submittedName>
        <fullName evidence="1">Nucleotidyltransferase substrate binding protein (TIGR01987 family)</fullName>
    </submittedName>
</protein>
<dbReference type="SUPFAM" id="SSF81593">
    <property type="entry name" value="Nucleotidyltransferase substrate binding subunit/domain"/>
    <property type="match status" value="1"/>
</dbReference>
<dbReference type="Gene3D" id="1.20.120.330">
    <property type="entry name" value="Nucleotidyltransferases domain 2"/>
    <property type="match status" value="1"/>
</dbReference>
<name>A0A4R3N8F6_9BACI</name>
<dbReference type="GO" id="GO:0016740">
    <property type="term" value="F:transferase activity"/>
    <property type="evidence" value="ECO:0007669"/>
    <property type="project" value="UniProtKB-KW"/>
</dbReference>
<keyword evidence="1" id="KW-0808">Transferase</keyword>
<dbReference type="OrthoDB" id="9810452at2"/>
<comment type="caution">
    <text evidence="1">The sequence shown here is derived from an EMBL/GenBank/DDBJ whole genome shotgun (WGS) entry which is preliminary data.</text>
</comment>
<dbReference type="RefSeq" id="WP_132370896.1">
    <property type="nucleotide sequence ID" value="NZ_SMAN01000003.1"/>
</dbReference>
<dbReference type="Pfam" id="PF08780">
    <property type="entry name" value="NTase_sub_bind"/>
    <property type="match status" value="1"/>
</dbReference>
<accession>A0A4R3N8F6</accession>
<proteinExistence type="predicted"/>
<gene>
    <name evidence="1" type="ORF">EDD68_10310</name>
</gene>
<dbReference type="AlphaFoldDB" id="A0A4R3N8F6"/>
<dbReference type="Proteomes" id="UP000294650">
    <property type="component" value="Unassembled WGS sequence"/>
</dbReference>
<keyword evidence="2" id="KW-1185">Reference proteome</keyword>
<reference evidence="1 2" key="1">
    <citation type="submission" date="2019-03" db="EMBL/GenBank/DDBJ databases">
        <title>Genomic Encyclopedia of Type Strains, Phase IV (KMG-IV): sequencing the most valuable type-strain genomes for metagenomic binning, comparative biology and taxonomic classification.</title>
        <authorList>
            <person name="Goeker M."/>
        </authorList>
    </citation>
    <scope>NUCLEOTIDE SEQUENCE [LARGE SCALE GENOMIC DNA]</scope>
    <source>
        <strain evidence="1 2">DSM 25894</strain>
    </source>
</reference>
<evidence type="ECO:0000313" key="2">
    <source>
        <dbReference type="Proteomes" id="UP000294650"/>
    </source>
</evidence>
<evidence type="ECO:0000313" key="1">
    <source>
        <dbReference type="EMBL" id="TCT25458.1"/>
    </source>
</evidence>
<dbReference type="EMBL" id="SMAN01000003">
    <property type="protein sequence ID" value="TCT25458.1"/>
    <property type="molecule type" value="Genomic_DNA"/>
</dbReference>
<organism evidence="1 2">
    <name type="scientific">Melghiribacillus thermohalophilus</name>
    <dbReference type="NCBI Taxonomy" id="1324956"/>
    <lineage>
        <taxon>Bacteria</taxon>
        <taxon>Bacillati</taxon>
        <taxon>Bacillota</taxon>
        <taxon>Bacilli</taxon>
        <taxon>Bacillales</taxon>
        <taxon>Bacillaceae</taxon>
        <taxon>Melghiribacillus</taxon>
    </lineage>
</organism>
<dbReference type="InterPro" id="IPR010235">
    <property type="entry name" value="HepT"/>
</dbReference>
<sequence>MSSDAEIRWKQFLENYEKALKELNKHKDTVFESNLEKAGYIHYFEIALEFAHKVMLAYLEAKGKPVEDPREAVMELEKLGMVQNKRSWFRAQNRKKLPLYLHKNEKLFDELIHDINDTYLPELAFLWRRLCEMK</sequence>